<protein>
    <submittedName>
        <fullName evidence="1">Pyruvate dehydrogenase E1 component subunit alpha</fullName>
    </submittedName>
</protein>
<gene>
    <name evidence="1" type="ORF">STAS_35517</name>
</gene>
<dbReference type="EMBL" id="BKCP01013514">
    <property type="protein sequence ID" value="GER57695.1"/>
    <property type="molecule type" value="Genomic_DNA"/>
</dbReference>
<organism evidence="1 2">
    <name type="scientific">Striga asiatica</name>
    <name type="common">Asiatic witchweed</name>
    <name type="synonym">Buchnera asiatica</name>
    <dbReference type="NCBI Taxonomy" id="4170"/>
    <lineage>
        <taxon>Eukaryota</taxon>
        <taxon>Viridiplantae</taxon>
        <taxon>Streptophyta</taxon>
        <taxon>Embryophyta</taxon>
        <taxon>Tracheophyta</taxon>
        <taxon>Spermatophyta</taxon>
        <taxon>Magnoliopsida</taxon>
        <taxon>eudicotyledons</taxon>
        <taxon>Gunneridae</taxon>
        <taxon>Pentapetalae</taxon>
        <taxon>asterids</taxon>
        <taxon>lamiids</taxon>
        <taxon>Lamiales</taxon>
        <taxon>Orobanchaceae</taxon>
        <taxon>Buchnereae</taxon>
        <taxon>Striga</taxon>
    </lineage>
</organism>
<evidence type="ECO:0000313" key="2">
    <source>
        <dbReference type="Proteomes" id="UP000325081"/>
    </source>
</evidence>
<sequence>MGQQTCCVGLQQILIDNSTNNVKTAYRTTKINRNKISNNFNITITISIFCWSPTTNTPTNTSQCILKELSFRLFRNNVKNLRREGIIKSSYLLQSAPLDNSNSHAENASITSP</sequence>
<accession>A0A5A7RKD1</accession>
<name>A0A5A7RKD1_STRAF</name>
<reference evidence="2" key="1">
    <citation type="journal article" date="2019" name="Curr. Biol.">
        <title>Genome Sequence of Striga asiatica Provides Insight into the Evolution of Plant Parasitism.</title>
        <authorList>
            <person name="Yoshida S."/>
            <person name="Kim S."/>
            <person name="Wafula E.K."/>
            <person name="Tanskanen J."/>
            <person name="Kim Y.M."/>
            <person name="Honaas L."/>
            <person name="Yang Z."/>
            <person name="Spallek T."/>
            <person name="Conn C.E."/>
            <person name="Ichihashi Y."/>
            <person name="Cheong K."/>
            <person name="Cui S."/>
            <person name="Der J.P."/>
            <person name="Gundlach H."/>
            <person name="Jiao Y."/>
            <person name="Hori C."/>
            <person name="Ishida J.K."/>
            <person name="Kasahara H."/>
            <person name="Kiba T."/>
            <person name="Kim M.S."/>
            <person name="Koo N."/>
            <person name="Laohavisit A."/>
            <person name="Lee Y.H."/>
            <person name="Lumba S."/>
            <person name="McCourt P."/>
            <person name="Mortimer J.C."/>
            <person name="Mutuku J.M."/>
            <person name="Nomura T."/>
            <person name="Sasaki-Sekimoto Y."/>
            <person name="Seto Y."/>
            <person name="Wang Y."/>
            <person name="Wakatake T."/>
            <person name="Sakakibara H."/>
            <person name="Demura T."/>
            <person name="Yamaguchi S."/>
            <person name="Yoneyama K."/>
            <person name="Manabe R.I."/>
            <person name="Nelson D.C."/>
            <person name="Schulman A.H."/>
            <person name="Timko M.P."/>
            <person name="dePamphilis C.W."/>
            <person name="Choi D."/>
            <person name="Shirasu K."/>
        </authorList>
    </citation>
    <scope>NUCLEOTIDE SEQUENCE [LARGE SCALE GENOMIC DNA]</scope>
    <source>
        <strain evidence="2">cv. UVA1</strain>
    </source>
</reference>
<evidence type="ECO:0000313" key="1">
    <source>
        <dbReference type="EMBL" id="GER57695.1"/>
    </source>
</evidence>
<dbReference type="AlphaFoldDB" id="A0A5A7RKD1"/>
<keyword evidence="2" id="KW-1185">Reference proteome</keyword>
<dbReference type="Proteomes" id="UP000325081">
    <property type="component" value="Unassembled WGS sequence"/>
</dbReference>
<proteinExistence type="predicted"/>
<comment type="caution">
    <text evidence="1">The sequence shown here is derived from an EMBL/GenBank/DDBJ whole genome shotgun (WGS) entry which is preliminary data.</text>
</comment>
<keyword evidence="1" id="KW-0670">Pyruvate</keyword>